<dbReference type="GO" id="GO:0004029">
    <property type="term" value="F:aldehyde dehydrogenase (NAD+) activity"/>
    <property type="evidence" value="ECO:0007669"/>
    <property type="project" value="UniProtKB-EC"/>
</dbReference>
<dbReference type="Pfam" id="PF00171">
    <property type="entry name" value="Aldedh"/>
    <property type="match status" value="1"/>
</dbReference>
<dbReference type="STRING" id="441960.B6QJ87"/>
<dbReference type="OrthoDB" id="310895at2759"/>
<dbReference type="InterPro" id="IPR016162">
    <property type="entry name" value="Ald_DH_N"/>
</dbReference>
<evidence type="ECO:0000256" key="1">
    <source>
        <dbReference type="ARBA" id="ARBA00009986"/>
    </source>
</evidence>
<feature type="active site" evidence="5">
    <location>
        <position position="253"/>
    </location>
</feature>
<evidence type="ECO:0000259" key="7">
    <source>
        <dbReference type="Pfam" id="PF00171"/>
    </source>
</evidence>
<evidence type="ECO:0000313" key="9">
    <source>
        <dbReference type="Proteomes" id="UP000001294"/>
    </source>
</evidence>
<keyword evidence="9" id="KW-1185">Reference proteome</keyword>
<comment type="similarity">
    <text evidence="1 6">Belongs to the aldehyde dehydrogenase family.</text>
</comment>
<accession>B6QJ87</accession>
<dbReference type="EMBL" id="DS995902">
    <property type="protein sequence ID" value="EEA23427.1"/>
    <property type="molecule type" value="Genomic_DNA"/>
</dbReference>
<dbReference type="Gene3D" id="3.40.309.10">
    <property type="entry name" value="Aldehyde Dehydrogenase, Chain A, domain 2"/>
    <property type="match status" value="1"/>
</dbReference>
<dbReference type="FunFam" id="3.40.605.10:FF:000007">
    <property type="entry name" value="NAD/NADP-dependent betaine aldehyde dehydrogenase"/>
    <property type="match status" value="1"/>
</dbReference>
<dbReference type="FunFam" id="3.40.309.10:FF:000012">
    <property type="entry name" value="Betaine aldehyde dehydrogenase"/>
    <property type="match status" value="1"/>
</dbReference>
<dbReference type="PhylomeDB" id="B6QJ87"/>
<gene>
    <name evidence="8" type="ORF">PMAA_100150</name>
</gene>
<feature type="domain" description="Aldehyde dehydrogenase" evidence="7">
    <location>
        <begin position="15"/>
        <end position="479"/>
    </location>
</feature>
<sequence length="484" mass="52180">MASQFETRLFINNEYVDAKSGETLEIHNPTDCSLVASNIHVAGEADVDDAVAAAEKAFKEGPWSQFTGAQRAELLNRFADIFEKNIDEIIRLESLAMGIPVGGGKMFAQAIPAYFRYYAGYADKLEGDVYPPDEGVYKFVQYEPLGVVACIAAWNTTHLYYAWKIAPALAAGNTVIFKTSEKSPLGGLFVGKLFTEAGFPPGVVNFVTGGGATGHLLAVHPKIRMISFTGSINAGRKVQEAAAKSNLKKISLELGGKSPAIVFEDADLKNAVPNLAQGFLFNSAQVCAAASRLYVHESISSKLITVLKESFESISQGLGSSPLDPNTFMGPVADSVQFETIMRYIAEGKQSATLITGGKQKGDKGYFIEPTIFVNPSPDSKVLKEEIFGPVLVIQTFKTEEEVLGLANDTEYGLSASIYTENISRALRVASKIESGTVGINSVFRPDKSTAFGGYKQSGNGTRESGKYGLHDFMQAKSIHIKLK</sequence>
<evidence type="ECO:0000256" key="3">
    <source>
        <dbReference type="ARBA" id="ARBA00024226"/>
    </source>
</evidence>
<dbReference type="InterPro" id="IPR016161">
    <property type="entry name" value="Ald_DH/histidinol_DH"/>
</dbReference>
<dbReference type="Proteomes" id="UP000001294">
    <property type="component" value="Unassembled WGS sequence"/>
</dbReference>
<dbReference type="InterPro" id="IPR029510">
    <property type="entry name" value="Ald_DH_CS_GLU"/>
</dbReference>
<dbReference type="EC" id="1.2.1.3" evidence="3"/>
<dbReference type="AlphaFoldDB" id="B6QJ87"/>
<dbReference type="Gene3D" id="3.40.605.10">
    <property type="entry name" value="Aldehyde Dehydrogenase, Chain A, domain 1"/>
    <property type="match status" value="1"/>
</dbReference>
<evidence type="ECO:0000256" key="6">
    <source>
        <dbReference type="RuleBase" id="RU003345"/>
    </source>
</evidence>
<evidence type="ECO:0000256" key="4">
    <source>
        <dbReference type="ARBA" id="ARBA00049194"/>
    </source>
</evidence>
<reference evidence="9" key="1">
    <citation type="journal article" date="2015" name="Genome Announc.">
        <title>Genome sequence of the AIDS-associated pathogen Penicillium marneffei (ATCC18224) and its near taxonomic relative Talaromyces stipitatus (ATCC10500).</title>
        <authorList>
            <person name="Nierman W.C."/>
            <person name="Fedorova-Abrams N.D."/>
            <person name="Andrianopoulos A."/>
        </authorList>
    </citation>
    <scope>NUCLEOTIDE SEQUENCE [LARGE SCALE GENOMIC DNA]</scope>
    <source>
        <strain evidence="9">ATCC 18224 / CBS 334.59 / QM 7333</strain>
    </source>
</reference>
<dbReference type="PANTHER" id="PTHR11699">
    <property type="entry name" value="ALDEHYDE DEHYDROGENASE-RELATED"/>
    <property type="match status" value="1"/>
</dbReference>
<evidence type="ECO:0000256" key="5">
    <source>
        <dbReference type="PROSITE-ProRule" id="PRU10007"/>
    </source>
</evidence>
<comment type="catalytic activity">
    <reaction evidence="4">
        <text>an aldehyde + NAD(+) + H2O = a carboxylate + NADH + 2 H(+)</text>
        <dbReference type="Rhea" id="RHEA:16185"/>
        <dbReference type="ChEBI" id="CHEBI:15377"/>
        <dbReference type="ChEBI" id="CHEBI:15378"/>
        <dbReference type="ChEBI" id="CHEBI:17478"/>
        <dbReference type="ChEBI" id="CHEBI:29067"/>
        <dbReference type="ChEBI" id="CHEBI:57540"/>
        <dbReference type="ChEBI" id="CHEBI:57945"/>
        <dbReference type="EC" id="1.2.1.3"/>
    </reaction>
</comment>
<keyword evidence="2 6" id="KW-0560">Oxidoreductase</keyword>
<name>B6QJ87_TALMQ</name>
<protein>
    <recommendedName>
        <fullName evidence="3">aldehyde dehydrogenase (NAD(+))</fullName>
        <ecNumber evidence="3">1.2.1.3</ecNumber>
    </recommendedName>
</protein>
<evidence type="ECO:0000256" key="2">
    <source>
        <dbReference type="ARBA" id="ARBA00023002"/>
    </source>
</evidence>
<dbReference type="SUPFAM" id="SSF53720">
    <property type="entry name" value="ALDH-like"/>
    <property type="match status" value="1"/>
</dbReference>
<evidence type="ECO:0000313" key="8">
    <source>
        <dbReference type="EMBL" id="EEA23427.1"/>
    </source>
</evidence>
<dbReference type="InterPro" id="IPR016163">
    <property type="entry name" value="Ald_DH_C"/>
</dbReference>
<organism evidence="8 9">
    <name type="scientific">Talaromyces marneffei (strain ATCC 18224 / CBS 334.59 / QM 7333)</name>
    <name type="common">Penicillium marneffei</name>
    <dbReference type="NCBI Taxonomy" id="441960"/>
    <lineage>
        <taxon>Eukaryota</taxon>
        <taxon>Fungi</taxon>
        <taxon>Dikarya</taxon>
        <taxon>Ascomycota</taxon>
        <taxon>Pezizomycotina</taxon>
        <taxon>Eurotiomycetes</taxon>
        <taxon>Eurotiomycetidae</taxon>
        <taxon>Eurotiales</taxon>
        <taxon>Trichocomaceae</taxon>
        <taxon>Talaromyces</taxon>
        <taxon>Talaromyces sect. Talaromyces</taxon>
    </lineage>
</organism>
<dbReference type="PROSITE" id="PS00687">
    <property type="entry name" value="ALDEHYDE_DEHYDR_GLU"/>
    <property type="match status" value="1"/>
</dbReference>
<proteinExistence type="inferred from homology"/>
<dbReference type="HOGENOM" id="CLU_005391_0_1_1"/>
<dbReference type="InterPro" id="IPR015590">
    <property type="entry name" value="Aldehyde_DH_dom"/>
</dbReference>
<dbReference type="VEuPathDB" id="FungiDB:PMAA_100150"/>